<comment type="similarity">
    <text evidence="1">Belongs to the glycosyl hydrolase 25 family.</text>
</comment>
<keyword evidence="2" id="KW-0378">Hydrolase</keyword>
<dbReference type="AlphaFoldDB" id="L0D878"/>
<evidence type="ECO:0000256" key="2">
    <source>
        <dbReference type="ARBA" id="ARBA00022801"/>
    </source>
</evidence>
<gene>
    <name evidence="4" type="ordered locus">Sinac_1028</name>
</gene>
<dbReference type="GO" id="GO:0009253">
    <property type="term" value="P:peptidoglycan catabolic process"/>
    <property type="evidence" value="ECO:0007669"/>
    <property type="project" value="InterPro"/>
</dbReference>
<keyword evidence="3" id="KW-0326">Glycosidase</keyword>
<sequence>MVTSKRILRWLAGPQLILFGSFLMVPEVEAAHLAGIDVSHYQGGINWSSVQSAGTTFAITKATEGTGYTDPYVNQNIAGMKQVGIIPGAYHFARPGLDPVAQANYFTSVVYNANGGSFSGLLQLVLDLETTDGQTPAYVFSWTQAFVARVLAITGRPCIIYTGFYFWRDNVGNPNNNLNCPLWLAAYVTEAQTTALTPQAWSGVGWAFWQYTSSGAVPGVSGNVDRDYFRNAGSYPNINNLRIP</sequence>
<dbReference type="InterPro" id="IPR017853">
    <property type="entry name" value="GH"/>
</dbReference>
<dbReference type="GO" id="GO:0016998">
    <property type="term" value="P:cell wall macromolecule catabolic process"/>
    <property type="evidence" value="ECO:0007669"/>
    <property type="project" value="InterPro"/>
</dbReference>
<evidence type="ECO:0000256" key="3">
    <source>
        <dbReference type="ARBA" id="ARBA00023295"/>
    </source>
</evidence>
<evidence type="ECO:0000313" key="5">
    <source>
        <dbReference type="Proteomes" id="UP000010798"/>
    </source>
</evidence>
<proteinExistence type="inferred from homology"/>
<evidence type="ECO:0000313" key="4">
    <source>
        <dbReference type="EMBL" id="AGA25427.1"/>
    </source>
</evidence>
<dbReference type="InterPro" id="IPR018077">
    <property type="entry name" value="Glyco_hydro_fam25_subgr"/>
</dbReference>
<dbReference type="GO" id="GO:0016052">
    <property type="term" value="P:carbohydrate catabolic process"/>
    <property type="evidence" value="ECO:0007669"/>
    <property type="project" value="TreeGrafter"/>
</dbReference>
<dbReference type="OrthoDB" id="287365at2"/>
<dbReference type="CDD" id="cd00599">
    <property type="entry name" value="GH25_muramidase"/>
    <property type="match status" value="1"/>
</dbReference>
<dbReference type="PROSITE" id="PS51904">
    <property type="entry name" value="GLYCOSYL_HYDROL_F25_2"/>
    <property type="match status" value="1"/>
</dbReference>
<dbReference type="EMBL" id="CP003364">
    <property type="protein sequence ID" value="AGA25427.1"/>
    <property type="molecule type" value="Genomic_DNA"/>
</dbReference>
<dbReference type="GO" id="GO:0003796">
    <property type="term" value="F:lysozyme activity"/>
    <property type="evidence" value="ECO:0007669"/>
    <property type="project" value="InterPro"/>
</dbReference>
<dbReference type="SMART" id="SM00641">
    <property type="entry name" value="Glyco_25"/>
    <property type="match status" value="1"/>
</dbReference>
<dbReference type="Pfam" id="PF01183">
    <property type="entry name" value="Glyco_hydro_25"/>
    <property type="match status" value="1"/>
</dbReference>
<dbReference type="PANTHER" id="PTHR34135">
    <property type="entry name" value="LYSOZYME"/>
    <property type="match status" value="1"/>
</dbReference>
<protein>
    <submittedName>
        <fullName evidence="4">Lysozyme M1 (1,4-beta-N-acetylmuramidase)</fullName>
    </submittedName>
</protein>
<dbReference type="SUPFAM" id="SSF51445">
    <property type="entry name" value="(Trans)glycosidases"/>
    <property type="match status" value="1"/>
</dbReference>
<evidence type="ECO:0000256" key="1">
    <source>
        <dbReference type="ARBA" id="ARBA00010646"/>
    </source>
</evidence>
<dbReference type="Gene3D" id="3.20.20.80">
    <property type="entry name" value="Glycosidases"/>
    <property type="match status" value="1"/>
</dbReference>
<accession>L0D878</accession>
<dbReference type="InterPro" id="IPR002053">
    <property type="entry name" value="Glyco_hydro_25"/>
</dbReference>
<dbReference type="RefSeq" id="WP_015244604.1">
    <property type="nucleotide sequence ID" value="NC_019892.1"/>
</dbReference>
<organism evidence="4 5">
    <name type="scientific">Singulisphaera acidiphila (strain ATCC BAA-1392 / DSM 18658 / VKM B-2454 / MOB10)</name>
    <dbReference type="NCBI Taxonomy" id="886293"/>
    <lineage>
        <taxon>Bacteria</taxon>
        <taxon>Pseudomonadati</taxon>
        <taxon>Planctomycetota</taxon>
        <taxon>Planctomycetia</taxon>
        <taxon>Isosphaerales</taxon>
        <taxon>Isosphaeraceae</taxon>
        <taxon>Singulisphaera</taxon>
    </lineage>
</organism>
<name>L0D878_SINAD</name>
<keyword evidence="5" id="KW-1185">Reference proteome</keyword>
<dbReference type="eggNOG" id="COG3757">
    <property type="taxonomic scope" value="Bacteria"/>
</dbReference>
<dbReference type="PANTHER" id="PTHR34135:SF2">
    <property type="entry name" value="LYSOZYME"/>
    <property type="match status" value="1"/>
</dbReference>
<dbReference type="Proteomes" id="UP000010798">
    <property type="component" value="Chromosome"/>
</dbReference>
<reference evidence="4 5" key="1">
    <citation type="submission" date="2012-02" db="EMBL/GenBank/DDBJ databases">
        <title>Complete sequence of chromosome of Singulisphaera acidiphila DSM 18658.</title>
        <authorList>
            <consortium name="US DOE Joint Genome Institute (JGI-PGF)"/>
            <person name="Lucas S."/>
            <person name="Copeland A."/>
            <person name="Lapidus A."/>
            <person name="Glavina del Rio T."/>
            <person name="Dalin E."/>
            <person name="Tice H."/>
            <person name="Bruce D."/>
            <person name="Goodwin L."/>
            <person name="Pitluck S."/>
            <person name="Peters L."/>
            <person name="Ovchinnikova G."/>
            <person name="Chertkov O."/>
            <person name="Kyrpides N."/>
            <person name="Mavromatis K."/>
            <person name="Ivanova N."/>
            <person name="Brettin T."/>
            <person name="Detter J.C."/>
            <person name="Han C."/>
            <person name="Larimer F."/>
            <person name="Land M."/>
            <person name="Hauser L."/>
            <person name="Markowitz V."/>
            <person name="Cheng J.-F."/>
            <person name="Hugenholtz P."/>
            <person name="Woyke T."/>
            <person name="Wu D."/>
            <person name="Tindall B."/>
            <person name="Pomrenke H."/>
            <person name="Brambilla E."/>
            <person name="Klenk H.-P."/>
            <person name="Eisen J.A."/>
        </authorList>
    </citation>
    <scope>NUCLEOTIDE SEQUENCE [LARGE SCALE GENOMIC DNA]</scope>
    <source>
        <strain evidence="5">ATCC BAA-1392 / DSM 18658 / VKM B-2454 / MOB10</strain>
    </source>
</reference>
<dbReference type="HOGENOM" id="CLU_044973_3_1_0"/>
<dbReference type="KEGG" id="saci:Sinac_1028"/>